<keyword evidence="4" id="KW-1185">Reference proteome</keyword>
<dbReference type="EMBL" id="JBFCZG010000004">
    <property type="protein sequence ID" value="KAL3423780.1"/>
    <property type="molecule type" value="Genomic_DNA"/>
</dbReference>
<dbReference type="InterPro" id="IPR023401">
    <property type="entry name" value="ODC_N"/>
</dbReference>
<sequence>MLTPPTMSLTILSDANIKSLLENLTIHDLEAFQRSLRNALHEYSTGTQDEGACSIHQPARTSLQSKNGTTTLFMPSTSSSGLGMKVVTLATPGSDKASSGTTCPQGALTIMSSTGAPFGFLNAEEVTAFRTALASSLLIKRRGTIKSIVVYGAGKQAFWHVRLALLMRGSTIKTVNFINRTFSDRARDLLRSFLAVDHETKRREGWETTKFGMLTPGYGEFARLEKDQVRTADVIITTTPSTEPLFDHTILTNTEGRKKGRLIIAIGSYKPHMIELPVELLAQATKVHGSGHHFHRHAEEGGVIVVDTLDSCLKEAGEIIQARLSPKQLVEVGELVMLEEVSPTSSLDLSSNSSAISDSPAESFSKLDINIGEQSPKAITPASREDSIDSARTTTTTTSTKSSRSSFSTSSSRKGSLLGLGKKSGNILGHKPQSPSQNSEELKFCRWLCQGNVIYKSVGMGLMDLIVGADLVHLARGKGVGVTVDSF</sequence>
<evidence type="ECO:0000313" key="3">
    <source>
        <dbReference type="EMBL" id="KAL3423780.1"/>
    </source>
</evidence>
<comment type="caution">
    <text evidence="3">The sequence shown here is derived from an EMBL/GenBank/DDBJ whole genome shotgun (WGS) entry which is preliminary data.</text>
</comment>
<proteinExistence type="inferred from homology"/>
<dbReference type="InterPro" id="IPR036291">
    <property type="entry name" value="NAD(P)-bd_dom_sf"/>
</dbReference>
<dbReference type="Proteomes" id="UP001629113">
    <property type="component" value="Unassembled WGS sequence"/>
</dbReference>
<organism evidence="3 4">
    <name type="scientific">Phlyctema vagabunda</name>
    <dbReference type="NCBI Taxonomy" id="108571"/>
    <lineage>
        <taxon>Eukaryota</taxon>
        <taxon>Fungi</taxon>
        <taxon>Dikarya</taxon>
        <taxon>Ascomycota</taxon>
        <taxon>Pezizomycotina</taxon>
        <taxon>Leotiomycetes</taxon>
        <taxon>Helotiales</taxon>
        <taxon>Dermateaceae</taxon>
        <taxon>Phlyctema</taxon>
    </lineage>
</organism>
<dbReference type="PANTHER" id="PTHR13812">
    <property type="entry name" value="KETIMINE REDUCTASE MU-CRYSTALLIN"/>
    <property type="match status" value="1"/>
</dbReference>
<gene>
    <name evidence="3" type="ORF">PVAG01_05527</name>
</gene>
<comment type="similarity">
    <text evidence="1">Belongs to the ornithine cyclodeaminase/mu-crystallin family.</text>
</comment>
<reference evidence="3 4" key="1">
    <citation type="submission" date="2024-06" db="EMBL/GenBank/DDBJ databases">
        <title>Complete genome of Phlyctema vagabunda strain 19-DSS-EL-015.</title>
        <authorList>
            <person name="Fiorenzani C."/>
        </authorList>
    </citation>
    <scope>NUCLEOTIDE SEQUENCE [LARGE SCALE GENOMIC DNA]</scope>
    <source>
        <strain evidence="3 4">19-DSS-EL-015</strain>
    </source>
</reference>
<accession>A0ABR4PKA5</accession>
<dbReference type="Gene3D" id="3.30.1780.10">
    <property type="entry name" value="ornithine cyclodeaminase, domain 1"/>
    <property type="match status" value="1"/>
</dbReference>
<evidence type="ECO:0000256" key="1">
    <source>
        <dbReference type="ARBA" id="ARBA00008903"/>
    </source>
</evidence>
<feature type="compositionally biased region" description="Low complexity" evidence="2">
    <location>
        <begin position="392"/>
        <end position="425"/>
    </location>
</feature>
<evidence type="ECO:0000313" key="4">
    <source>
        <dbReference type="Proteomes" id="UP001629113"/>
    </source>
</evidence>
<dbReference type="SUPFAM" id="SSF51735">
    <property type="entry name" value="NAD(P)-binding Rossmann-fold domains"/>
    <property type="match status" value="1"/>
</dbReference>
<evidence type="ECO:0000256" key="2">
    <source>
        <dbReference type="SAM" id="MobiDB-lite"/>
    </source>
</evidence>
<feature type="region of interest" description="Disordered" evidence="2">
    <location>
        <begin position="375"/>
        <end position="437"/>
    </location>
</feature>
<protein>
    <submittedName>
        <fullName evidence="3">UbiD family decarboxylase</fullName>
    </submittedName>
</protein>
<dbReference type="InterPro" id="IPR003462">
    <property type="entry name" value="ODC_Mu_crystall"/>
</dbReference>
<dbReference type="Pfam" id="PF02423">
    <property type="entry name" value="OCD_Mu_crystall"/>
    <property type="match status" value="1"/>
</dbReference>
<name>A0ABR4PKA5_9HELO</name>
<dbReference type="PANTHER" id="PTHR13812:SF19">
    <property type="entry name" value="KETIMINE REDUCTASE MU-CRYSTALLIN"/>
    <property type="match status" value="1"/>
</dbReference>
<dbReference type="Gene3D" id="3.40.50.720">
    <property type="entry name" value="NAD(P)-binding Rossmann-like Domain"/>
    <property type="match status" value="1"/>
</dbReference>